<evidence type="ECO:0000256" key="7">
    <source>
        <dbReference type="ARBA" id="ARBA00023186"/>
    </source>
</evidence>
<keyword evidence="4" id="KW-0813">Transport</keyword>
<evidence type="ECO:0000256" key="5">
    <source>
        <dbReference type="ARBA" id="ARBA00022475"/>
    </source>
</evidence>
<reference evidence="12" key="2">
    <citation type="journal article" date="2021" name="PeerJ">
        <title>Extensive microbial diversity within the chicken gut microbiome revealed by metagenomics and culture.</title>
        <authorList>
            <person name="Gilroy R."/>
            <person name="Ravi A."/>
            <person name="Getino M."/>
            <person name="Pursley I."/>
            <person name="Horton D.L."/>
            <person name="Alikhan N.F."/>
            <person name="Baker D."/>
            <person name="Gharbi K."/>
            <person name="Hall N."/>
            <person name="Watson M."/>
            <person name="Adriaenssens E.M."/>
            <person name="Foster-Nyarko E."/>
            <person name="Jarju S."/>
            <person name="Secka A."/>
            <person name="Antonio M."/>
            <person name="Oren A."/>
            <person name="Chaudhuri R.R."/>
            <person name="La Ragione R."/>
            <person name="Hildebrand F."/>
            <person name="Pallen M.J."/>
        </authorList>
    </citation>
    <scope>NUCLEOTIDE SEQUENCE</scope>
    <source>
        <strain evidence="12">10669</strain>
    </source>
</reference>
<evidence type="ECO:0000313" key="13">
    <source>
        <dbReference type="Proteomes" id="UP000886812"/>
    </source>
</evidence>
<reference evidence="12" key="1">
    <citation type="submission" date="2020-10" db="EMBL/GenBank/DDBJ databases">
        <authorList>
            <person name="Gilroy R."/>
        </authorList>
    </citation>
    <scope>NUCLEOTIDE SEQUENCE</scope>
    <source>
        <strain evidence="12">10669</strain>
    </source>
</reference>
<evidence type="ECO:0000256" key="10">
    <source>
        <dbReference type="SAM" id="MobiDB-lite"/>
    </source>
</evidence>
<dbReference type="GO" id="GO:0005886">
    <property type="term" value="C:plasma membrane"/>
    <property type="evidence" value="ECO:0007669"/>
    <property type="project" value="UniProtKB-SubCell"/>
</dbReference>
<evidence type="ECO:0000256" key="4">
    <source>
        <dbReference type="ARBA" id="ARBA00022448"/>
    </source>
</evidence>
<evidence type="ECO:0000256" key="6">
    <source>
        <dbReference type="ARBA" id="ARBA00022927"/>
    </source>
</evidence>
<keyword evidence="11" id="KW-1133">Transmembrane helix</keyword>
<sequence>MDKKSTVIGILLIGIAVALMFFNARNAPEQPASAPAPARQSAPATAAAPAKPVPATAPAAVFSGEKKIWTLENEKIALRLSSFGGGIETAELKGFPRTREDRRPVVFNEGASVPALTLASAPRTLGGKPEAWPMVFSLENDATDAAAKTRTVTLVGSDAQKTVRRVYEISLDAEGKGATDPYFVRSRVEISPASGADFVPADDLFVSTGMLPPTNGDKANVFLNASWFNGDDYEKIGTSHF</sequence>
<dbReference type="Gene3D" id="2.70.98.90">
    <property type="match status" value="1"/>
</dbReference>
<keyword evidence="11" id="KW-0472">Membrane</keyword>
<gene>
    <name evidence="12" type="ORF">IAC75_03015</name>
</gene>
<name>A0A9D1T1H3_9BACT</name>
<feature type="non-terminal residue" evidence="12">
    <location>
        <position position="241"/>
    </location>
</feature>
<evidence type="ECO:0000256" key="8">
    <source>
        <dbReference type="ARBA" id="ARBA00033245"/>
    </source>
</evidence>
<evidence type="ECO:0000256" key="11">
    <source>
        <dbReference type="SAM" id="Phobius"/>
    </source>
</evidence>
<dbReference type="InterPro" id="IPR038221">
    <property type="entry name" value="YidC_periplasmic_sf"/>
</dbReference>
<evidence type="ECO:0000256" key="1">
    <source>
        <dbReference type="ARBA" id="ARBA00004651"/>
    </source>
</evidence>
<protein>
    <recommendedName>
        <fullName evidence="3">Membrane protein insertase YidC</fullName>
    </recommendedName>
    <alternativeName>
        <fullName evidence="9">Foldase YidC</fullName>
    </alternativeName>
    <alternativeName>
        <fullName evidence="8">Membrane integrase YidC</fullName>
    </alternativeName>
</protein>
<evidence type="ECO:0000256" key="2">
    <source>
        <dbReference type="ARBA" id="ARBA00010527"/>
    </source>
</evidence>
<keyword evidence="5" id="KW-1003">Cell membrane</keyword>
<dbReference type="EMBL" id="DVOG01000076">
    <property type="protein sequence ID" value="HIV04107.1"/>
    <property type="molecule type" value="Genomic_DNA"/>
</dbReference>
<keyword evidence="7" id="KW-0143">Chaperone</keyword>
<evidence type="ECO:0000313" key="12">
    <source>
        <dbReference type="EMBL" id="HIV04107.1"/>
    </source>
</evidence>
<proteinExistence type="inferred from homology"/>
<feature type="transmembrane region" description="Helical" evidence="11">
    <location>
        <begin position="7"/>
        <end position="24"/>
    </location>
</feature>
<comment type="similarity">
    <text evidence="2">Belongs to the OXA1/ALB3/YidC family. Type 1 subfamily.</text>
</comment>
<comment type="subcellular location">
    <subcellularLocation>
        <location evidence="1">Cell membrane</location>
        <topology evidence="1">Multi-pass membrane protein</topology>
    </subcellularLocation>
</comment>
<dbReference type="AlphaFoldDB" id="A0A9D1T1H3"/>
<evidence type="ECO:0000256" key="9">
    <source>
        <dbReference type="ARBA" id="ARBA00033342"/>
    </source>
</evidence>
<evidence type="ECO:0000256" key="3">
    <source>
        <dbReference type="ARBA" id="ARBA00015325"/>
    </source>
</evidence>
<dbReference type="GO" id="GO:0015031">
    <property type="term" value="P:protein transport"/>
    <property type="evidence" value="ECO:0007669"/>
    <property type="project" value="UniProtKB-KW"/>
</dbReference>
<dbReference type="Proteomes" id="UP000886812">
    <property type="component" value="Unassembled WGS sequence"/>
</dbReference>
<feature type="region of interest" description="Disordered" evidence="10">
    <location>
        <begin position="29"/>
        <end position="50"/>
    </location>
</feature>
<organism evidence="12 13">
    <name type="scientific">Candidatus Spyradosoma merdigallinarum</name>
    <dbReference type="NCBI Taxonomy" id="2840950"/>
    <lineage>
        <taxon>Bacteria</taxon>
        <taxon>Pseudomonadati</taxon>
        <taxon>Verrucomicrobiota</taxon>
        <taxon>Opitutia</taxon>
        <taxon>Opitutia incertae sedis</taxon>
        <taxon>Candidatus Spyradosoma</taxon>
    </lineage>
</organism>
<accession>A0A9D1T1H3</accession>
<keyword evidence="11" id="KW-0812">Transmembrane</keyword>
<keyword evidence="6" id="KW-0653">Protein transport</keyword>
<comment type="caution">
    <text evidence="12">The sequence shown here is derived from an EMBL/GenBank/DDBJ whole genome shotgun (WGS) entry which is preliminary data.</text>
</comment>